<evidence type="ECO:0000313" key="3">
    <source>
        <dbReference type="Proteomes" id="UP000030746"/>
    </source>
</evidence>
<accession>V3ZSL9</accession>
<dbReference type="PANTHER" id="PTHR46585">
    <property type="entry name" value="INTEGRASE CORE DOMAIN CONTAINING PROTEIN"/>
    <property type="match status" value="1"/>
</dbReference>
<sequence>MKFTRKMRLVPADEPEKIVTVKPYGAVYDQNPVKEALEELSQEMQRLLKSNISDDIKMDQYGQMLHRYRILQNKRHARTIPETTNNKHDDIASVEKPDILSSVPKTYQGRARMLLEHLEKKTPYSWNDKYELTHGGEVMKGTNVVDIVNDFIRNRKTNITPFGWEAVMRSLRESNIPREAIGNDRRWELFSTPQTQSSPSTFETPKKRTNVTVQNEWLVSQRLPRETSKKKRDITSTARLALDKQKAFDKGYWPNWTLETFQVKPSVGSRYRLIDGNGEMLEGSFYPEELQEVKEDKDEAYVIEKIIERRGKSVLVKWKDYPASFNSWIPESTVEYK</sequence>
<dbReference type="KEGG" id="lgi:LOTGIDRAFT_155059"/>
<dbReference type="InterPro" id="IPR000953">
    <property type="entry name" value="Chromo/chromo_shadow_dom"/>
</dbReference>
<gene>
    <name evidence="2" type="ORF">LOTGIDRAFT_155059</name>
</gene>
<dbReference type="Proteomes" id="UP000030746">
    <property type="component" value="Unassembled WGS sequence"/>
</dbReference>
<dbReference type="HOGENOM" id="CLU_824615_0_0_1"/>
<dbReference type="GeneID" id="20236553"/>
<organism evidence="2 3">
    <name type="scientific">Lottia gigantea</name>
    <name type="common">Giant owl limpet</name>
    <dbReference type="NCBI Taxonomy" id="225164"/>
    <lineage>
        <taxon>Eukaryota</taxon>
        <taxon>Metazoa</taxon>
        <taxon>Spiralia</taxon>
        <taxon>Lophotrochozoa</taxon>
        <taxon>Mollusca</taxon>
        <taxon>Gastropoda</taxon>
        <taxon>Patellogastropoda</taxon>
        <taxon>Lottioidea</taxon>
        <taxon>Lottiidae</taxon>
        <taxon>Lottia</taxon>
    </lineage>
</organism>
<proteinExistence type="predicted"/>
<dbReference type="PANTHER" id="PTHR46585:SF1">
    <property type="entry name" value="CHROMO DOMAIN-CONTAINING PROTEIN"/>
    <property type="match status" value="1"/>
</dbReference>
<dbReference type="OMA" id="PTHRWID"/>
<reference evidence="2 3" key="1">
    <citation type="journal article" date="2013" name="Nature">
        <title>Insights into bilaterian evolution from three spiralian genomes.</title>
        <authorList>
            <person name="Simakov O."/>
            <person name="Marletaz F."/>
            <person name="Cho S.J."/>
            <person name="Edsinger-Gonzales E."/>
            <person name="Havlak P."/>
            <person name="Hellsten U."/>
            <person name="Kuo D.H."/>
            <person name="Larsson T."/>
            <person name="Lv J."/>
            <person name="Arendt D."/>
            <person name="Savage R."/>
            <person name="Osoegawa K."/>
            <person name="de Jong P."/>
            <person name="Grimwood J."/>
            <person name="Chapman J.A."/>
            <person name="Shapiro H."/>
            <person name="Aerts A."/>
            <person name="Otillar R.P."/>
            <person name="Terry A.Y."/>
            <person name="Boore J.L."/>
            <person name="Grigoriev I.V."/>
            <person name="Lindberg D.R."/>
            <person name="Seaver E.C."/>
            <person name="Weisblat D.A."/>
            <person name="Putnam N.H."/>
            <person name="Rokhsar D.S."/>
        </authorList>
    </citation>
    <scope>NUCLEOTIDE SEQUENCE [LARGE SCALE GENOMIC DNA]</scope>
</reference>
<dbReference type="InterPro" id="IPR016197">
    <property type="entry name" value="Chromo-like_dom_sf"/>
</dbReference>
<dbReference type="Gene3D" id="2.40.50.40">
    <property type="match status" value="1"/>
</dbReference>
<name>V3ZSL9_LOTGI</name>
<dbReference type="RefSeq" id="XP_009063812.1">
    <property type="nucleotide sequence ID" value="XM_009065564.1"/>
</dbReference>
<feature type="domain" description="Chromo" evidence="1">
    <location>
        <begin position="301"/>
        <end position="337"/>
    </location>
</feature>
<keyword evidence="3" id="KW-1185">Reference proteome</keyword>
<evidence type="ECO:0000313" key="2">
    <source>
        <dbReference type="EMBL" id="ESO85570.1"/>
    </source>
</evidence>
<dbReference type="AlphaFoldDB" id="V3ZSL9"/>
<dbReference type="PROSITE" id="PS50013">
    <property type="entry name" value="CHROMO_2"/>
    <property type="match status" value="1"/>
</dbReference>
<dbReference type="SUPFAM" id="SSF54160">
    <property type="entry name" value="Chromo domain-like"/>
    <property type="match status" value="1"/>
</dbReference>
<dbReference type="CTD" id="20236553"/>
<protein>
    <recommendedName>
        <fullName evidence="1">Chromo domain-containing protein</fullName>
    </recommendedName>
</protein>
<dbReference type="OrthoDB" id="10068277at2759"/>
<evidence type="ECO:0000259" key="1">
    <source>
        <dbReference type="PROSITE" id="PS50013"/>
    </source>
</evidence>
<dbReference type="EMBL" id="KB203274">
    <property type="protein sequence ID" value="ESO85570.1"/>
    <property type="molecule type" value="Genomic_DNA"/>
</dbReference>